<reference evidence="1 2" key="1">
    <citation type="submission" date="2024-10" db="EMBL/GenBank/DDBJ databases">
        <authorList>
            <person name="Kim D."/>
        </authorList>
    </citation>
    <scope>NUCLEOTIDE SEQUENCE [LARGE SCALE GENOMIC DNA]</scope>
    <source>
        <strain evidence="1">Taebaek</strain>
    </source>
</reference>
<accession>A0ABD2J2S0</accession>
<gene>
    <name evidence="1" type="ORF">niasHS_010580</name>
</gene>
<organism evidence="1 2">
    <name type="scientific">Heterodera schachtii</name>
    <name type="common">Sugarbeet cyst nematode worm</name>
    <name type="synonym">Tylenchus schachtii</name>
    <dbReference type="NCBI Taxonomy" id="97005"/>
    <lineage>
        <taxon>Eukaryota</taxon>
        <taxon>Metazoa</taxon>
        <taxon>Ecdysozoa</taxon>
        <taxon>Nematoda</taxon>
        <taxon>Chromadorea</taxon>
        <taxon>Rhabditida</taxon>
        <taxon>Tylenchina</taxon>
        <taxon>Tylenchomorpha</taxon>
        <taxon>Tylenchoidea</taxon>
        <taxon>Heteroderidae</taxon>
        <taxon>Heteroderinae</taxon>
        <taxon>Heterodera</taxon>
    </lineage>
</organism>
<proteinExistence type="predicted"/>
<dbReference type="EMBL" id="JBICCN010000254">
    <property type="protein sequence ID" value="KAL3082778.1"/>
    <property type="molecule type" value="Genomic_DNA"/>
</dbReference>
<evidence type="ECO:0000313" key="1">
    <source>
        <dbReference type="EMBL" id="KAL3082778.1"/>
    </source>
</evidence>
<evidence type="ECO:0000313" key="2">
    <source>
        <dbReference type="Proteomes" id="UP001620645"/>
    </source>
</evidence>
<protein>
    <submittedName>
        <fullName evidence="1">Uncharacterized protein</fullName>
    </submittedName>
</protein>
<comment type="caution">
    <text evidence="1">The sequence shown here is derived from an EMBL/GenBank/DDBJ whole genome shotgun (WGS) entry which is preliminary data.</text>
</comment>
<dbReference type="Proteomes" id="UP001620645">
    <property type="component" value="Unassembled WGS sequence"/>
</dbReference>
<keyword evidence="2" id="KW-1185">Reference proteome</keyword>
<name>A0ABD2J2S0_HETSC</name>
<dbReference type="AlphaFoldDB" id="A0ABD2J2S0"/>
<sequence>MSVRKGRSDPRILIILCCFYIFGIRGSLAIPRRGNEPWSIILCKFNDLANYEPRSREWFQQWLNGSDQMDSIEQFFWQLSNGVYSIAGSNVFGWFTLAQSQQEVLRLATKSAEIHSEIPPIGSEMSFDYFDKVKELCVQKAIANGAALHRQRITVVNAGTAAVYGKGNGVLLTPKLMFSSVLTHEMVHSFFIGHSYSDRKIKVFPYAADGEYDDRYDLMSTANAYMHRSNFGMNGPGLNGAHLDYLGWLPMDRVLYFGRDGRQNFTLRLSSLSIPHNKTLGWLLVMVPYDRDDPNNYYTIEFRTPHQFDRGIAQPSILVHKVKRSGDSYYSQLISQADYYELTDEDTEWITFLEPFASATNNKQKSDSNGQQNSMKNFQFIRVTVRHVYLTDADVHISSTFDPPYIVGLRHICLPGSEGKNNAKGETEENSVKVSPSRRRRKVVRILNDVEMAKQFARMNFFALRHTFGANACRSGFVWRNLDVYDYVCVTERRKQNAQREDKYSTSRTTAEKQNATHCVEPFLPRKAFAGDKICVSAAEKFRVFRENLQAYSTLKHVSFFNGLDTVGP</sequence>